<gene>
    <name evidence="1" type="ORF">HNQ09_003588</name>
</gene>
<dbReference type="RefSeq" id="WP_343057943.1">
    <property type="nucleotide sequence ID" value="NZ_JACHFN010000020.1"/>
</dbReference>
<accession>A0A7W8LRY5</accession>
<dbReference type="EMBL" id="JACHFN010000020">
    <property type="protein sequence ID" value="MBB5236120.1"/>
    <property type="molecule type" value="Genomic_DNA"/>
</dbReference>
<protein>
    <submittedName>
        <fullName evidence="1">Uncharacterized protein</fullName>
    </submittedName>
</protein>
<dbReference type="Proteomes" id="UP000525389">
    <property type="component" value="Unassembled WGS sequence"/>
</dbReference>
<keyword evidence="2" id="KW-1185">Reference proteome</keyword>
<sequence length="159" mass="16915">MARLTPNPQVRLGAALLAGLVLLSAPAALGLPKYRTQAAQQLGHDKDDPLWQLSGKVMPCVTCHTRPQGGQGWNAFGERLRAGFREQPTAKFGAVLFAVLEEGADADGDGFPDALEFYARTLPGDPKSRPAQALALLQAEFGKAGGLNQYRPKAGPPRN</sequence>
<reference evidence="1 2" key="1">
    <citation type="submission" date="2020-08" db="EMBL/GenBank/DDBJ databases">
        <title>Genomic Encyclopedia of Type Strains, Phase IV (KMG-IV): sequencing the most valuable type-strain genomes for metagenomic binning, comparative biology and taxonomic classification.</title>
        <authorList>
            <person name="Goeker M."/>
        </authorList>
    </citation>
    <scope>NUCLEOTIDE SEQUENCE [LARGE SCALE GENOMIC DNA]</scope>
    <source>
        <strain evidence="1 2">DSM 101791</strain>
    </source>
</reference>
<evidence type="ECO:0000313" key="1">
    <source>
        <dbReference type="EMBL" id="MBB5236120.1"/>
    </source>
</evidence>
<dbReference type="AlphaFoldDB" id="A0A7W8LRY5"/>
<organism evidence="1 2">
    <name type="scientific">Deinococcus budaensis</name>
    <dbReference type="NCBI Taxonomy" id="1665626"/>
    <lineage>
        <taxon>Bacteria</taxon>
        <taxon>Thermotogati</taxon>
        <taxon>Deinococcota</taxon>
        <taxon>Deinococci</taxon>
        <taxon>Deinococcales</taxon>
        <taxon>Deinococcaceae</taxon>
        <taxon>Deinococcus</taxon>
    </lineage>
</organism>
<comment type="caution">
    <text evidence="1">The sequence shown here is derived from an EMBL/GenBank/DDBJ whole genome shotgun (WGS) entry which is preliminary data.</text>
</comment>
<name>A0A7W8LRY5_9DEIO</name>
<proteinExistence type="predicted"/>
<evidence type="ECO:0000313" key="2">
    <source>
        <dbReference type="Proteomes" id="UP000525389"/>
    </source>
</evidence>